<gene>
    <name evidence="2" type="ORF">PAPOLLO_LOCUS25539</name>
</gene>
<feature type="region of interest" description="Disordered" evidence="1">
    <location>
        <begin position="48"/>
        <end position="92"/>
    </location>
</feature>
<reference evidence="2" key="1">
    <citation type="submission" date="2021-04" db="EMBL/GenBank/DDBJ databases">
        <authorList>
            <person name="Tunstrom K."/>
        </authorList>
    </citation>
    <scope>NUCLEOTIDE SEQUENCE</scope>
</reference>
<dbReference type="EMBL" id="CAJQZP010001539">
    <property type="protein sequence ID" value="CAG5053069.1"/>
    <property type="molecule type" value="Genomic_DNA"/>
</dbReference>
<organism evidence="2 3">
    <name type="scientific">Parnassius apollo</name>
    <name type="common">Apollo butterfly</name>
    <name type="synonym">Papilio apollo</name>
    <dbReference type="NCBI Taxonomy" id="110799"/>
    <lineage>
        <taxon>Eukaryota</taxon>
        <taxon>Metazoa</taxon>
        <taxon>Ecdysozoa</taxon>
        <taxon>Arthropoda</taxon>
        <taxon>Hexapoda</taxon>
        <taxon>Insecta</taxon>
        <taxon>Pterygota</taxon>
        <taxon>Neoptera</taxon>
        <taxon>Endopterygota</taxon>
        <taxon>Lepidoptera</taxon>
        <taxon>Glossata</taxon>
        <taxon>Ditrysia</taxon>
        <taxon>Papilionoidea</taxon>
        <taxon>Papilionidae</taxon>
        <taxon>Parnassiinae</taxon>
        <taxon>Parnassini</taxon>
        <taxon>Parnassius</taxon>
        <taxon>Parnassius</taxon>
    </lineage>
</organism>
<feature type="compositionally biased region" description="Low complexity" evidence="1">
    <location>
        <begin position="55"/>
        <end position="65"/>
    </location>
</feature>
<dbReference type="Proteomes" id="UP000691718">
    <property type="component" value="Unassembled WGS sequence"/>
</dbReference>
<evidence type="ECO:0000313" key="2">
    <source>
        <dbReference type="EMBL" id="CAG5053069.1"/>
    </source>
</evidence>
<dbReference type="AlphaFoldDB" id="A0A8S3YAL3"/>
<accession>A0A8S3YAL3</accession>
<name>A0A8S3YAL3_PARAO</name>
<keyword evidence="3" id="KW-1185">Reference proteome</keyword>
<protein>
    <submittedName>
        <fullName evidence="2">(apollo) hypothetical protein</fullName>
    </submittedName>
</protein>
<evidence type="ECO:0000256" key="1">
    <source>
        <dbReference type="SAM" id="MobiDB-lite"/>
    </source>
</evidence>
<comment type="caution">
    <text evidence="2">The sequence shown here is derived from an EMBL/GenBank/DDBJ whole genome shotgun (WGS) entry which is preliminary data.</text>
</comment>
<dbReference type="OrthoDB" id="677315at2759"/>
<evidence type="ECO:0000313" key="3">
    <source>
        <dbReference type="Proteomes" id="UP000691718"/>
    </source>
</evidence>
<proteinExistence type="predicted"/>
<sequence>MCLRQVLFTACGDPRGCASCVEPVARLPLPRTCRYHAAPPPYAVFTLKKDESDSNSESNSSSDVSQSEDDQYLEDKTEVAVDNLSVDPLQYE</sequence>